<evidence type="ECO:0000259" key="1">
    <source>
        <dbReference type="Pfam" id="PF13409"/>
    </source>
</evidence>
<dbReference type="Gene3D" id="3.40.30.10">
    <property type="entry name" value="Glutaredoxin"/>
    <property type="match status" value="1"/>
</dbReference>
<dbReference type="SUPFAM" id="SSF52833">
    <property type="entry name" value="Thioredoxin-like"/>
    <property type="match status" value="1"/>
</dbReference>
<dbReference type="AlphaFoldDB" id="A0AAX6M9B9"/>
<gene>
    <name evidence="2" type="ORF">Daesc_009319</name>
</gene>
<feature type="domain" description="GST N-terminal" evidence="1">
    <location>
        <begin position="14"/>
        <end position="79"/>
    </location>
</feature>
<organism evidence="2 3">
    <name type="scientific">Daldinia eschscholtzii</name>
    <dbReference type="NCBI Taxonomy" id="292717"/>
    <lineage>
        <taxon>Eukaryota</taxon>
        <taxon>Fungi</taxon>
        <taxon>Dikarya</taxon>
        <taxon>Ascomycota</taxon>
        <taxon>Pezizomycotina</taxon>
        <taxon>Sordariomycetes</taxon>
        <taxon>Xylariomycetidae</taxon>
        <taxon>Xylariales</taxon>
        <taxon>Hypoxylaceae</taxon>
        <taxon>Daldinia</taxon>
    </lineage>
</organism>
<dbReference type="SUPFAM" id="SSF47616">
    <property type="entry name" value="GST C-terminal domain-like"/>
    <property type="match status" value="1"/>
</dbReference>
<evidence type="ECO:0000313" key="3">
    <source>
        <dbReference type="Proteomes" id="UP001369815"/>
    </source>
</evidence>
<dbReference type="InterPro" id="IPR036282">
    <property type="entry name" value="Glutathione-S-Trfase_C_sf"/>
</dbReference>
<dbReference type="Proteomes" id="UP001369815">
    <property type="component" value="Unassembled WGS sequence"/>
</dbReference>
<name>A0AAX6M9B9_9PEZI</name>
<sequence length="243" mass="27236">MAHLELFVLTWGVYPRRVLIYLHEKGLLNSPHIKVTPVTLSPALEMLAPGKPKGTVPILTLPDGTFIKQSVAILDYFEDICDNPQEEWQKDIATSAKASMRGTNARERATTRDILALADEAGSMFGFACHKGTKLFQEMEPSSPVAASLAMDIVRKNMKLLEPYYEGRFRGGNPDAERVTIADCVLCSLLQFSRELYGADLLADPELVNLKRFYGTFKERDSARIPEDFYPGHIKELASVWLE</sequence>
<evidence type="ECO:0000313" key="2">
    <source>
        <dbReference type="EMBL" id="KAK6949245.1"/>
    </source>
</evidence>
<proteinExistence type="predicted"/>
<dbReference type="InterPro" id="IPR004045">
    <property type="entry name" value="Glutathione_S-Trfase_N"/>
</dbReference>
<dbReference type="InterPro" id="IPR036249">
    <property type="entry name" value="Thioredoxin-like_sf"/>
</dbReference>
<protein>
    <recommendedName>
        <fullName evidence="1">GST N-terminal domain-containing protein</fullName>
    </recommendedName>
</protein>
<dbReference type="Gene3D" id="1.20.1050.10">
    <property type="match status" value="1"/>
</dbReference>
<keyword evidence="3" id="KW-1185">Reference proteome</keyword>
<comment type="caution">
    <text evidence="2">The sequence shown here is derived from an EMBL/GenBank/DDBJ whole genome shotgun (WGS) entry which is preliminary data.</text>
</comment>
<dbReference type="Pfam" id="PF13409">
    <property type="entry name" value="GST_N_2"/>
    <property type="match status" value="1"/>
</dbReference>
<dbReference type="EMBL" id="JBANMG010000009">
    <property type="protein sequence ID" value="KAK6949245.1"/>
    <property type="molecule type" value="Genomic_DNA"/>
</dbReference>
<accession>A0AAX6M9B9</accession>
<reference evidence="2 3" key="1">
    <citation type="journal article" date="2024" name="Front Chem Biol">
        <title>Unveiling the potential of Daldinia eschscholtzii MFLUCC 19-0629 through bioactivity and bioinformatics studies for enhanced sustainable agriculture production.</title>
        <authorList>
            <person name="Brooks S."/>
            <person name="Weaver J.A."/>
            <person name="Klomchit A."/>
            <person name="Alharthi S.A."/>
            <person name="Onlamun T."/>
            <person name="Nurani R."/>
            <person name="Vong T.K."/>
            <person name="Alberti F."/>
            <person name="Greco C."/>
        </authorList>
    </citation>
    <scope>NUCLEOTIDE SEQUENCE [LARGE SCALE GENOMIC DNA]</scope>
    <source>
        <strain evidence="2">MFLUCC 19-0629</strain>
    </source>
</reference>